<reference evidence="1" key="1">
    <citation type="journal article" date="2021" name="Proc. Natl. Acad. Sci. U.S.A.">
        <title>A Catalog of Tens of Thousands of Viruses from Human Metagenomes Reveals Hidden Associations with Chronic Diseases.</title>
        <authorList>
            <person name="Tisza M.J."/>
            <person name="Buck C.B."/>
        </authorList>
    </citation>
    <scope>NUCLEOTIDE SEQUENCE</scope>
    <source>
        <strain evidence="1">CtvuW5</strain>
    </source>
</reference>
<name>A0A8S5TX98_9CAUD</name>
<dbReference type="EMBL" id="BK015953">
    <property type="protein sequence ID" value="DAF86811.1"/>
    <property type="molecule type" value="Genomic_DNA"/>
</dbReference>
<protein>
    <submittedName>
        <fullName evidence="1">Uncharacterized protein</fullName>
    </submittedName>
</protein>
<accession>A0A8S5TX98</accession>
<sequence>MIDVNINIITRTIPATPRSKNYPQGYSVTRNKRYVTTEVKMSNQAQSRAVSQNQIDIVQLVRENRENVIAALMDGNGVLSVRGSIRATGSIDANQTFE</sequence>
<evidence type="ECO:0000313" key="1">
    <source>
        <dbReference type="EMBL" id="DAF86811.1"/>
    </source>
</evidence>
<organism evidence="1">
    <name type="scientific">Siphoviridae sp. ctvuW5</name>
    <dbReference type="NCBI Taxonomy" id="2825725"/>
    <lineage>
        <taxon>Viruses</taxon>
        <taxon>Duplodnaviria</taxon>
        <taxon>Heunggongvirae</taxon>
        <taxon>Uroviricota</taxon>
        <taxon>Caudoviricetes</taxon>
    </lineage>
</organism>
<proteinExistence type="predicted"/>